<gene>
    <name evidence="3" type="ordered locus">RAM_21500</name>
</gene>
<organism evidence="3 4">
    <name type="scientific">Amycolatopsis mediterranei (strain S699)</name>
    <name type="common">Nocardia mediterranei</name>
    <dbReference type="NCBI Taxonomy" id="713604"/>
    <lineage>
        <taxon>Bacteria</taxon>
        <taxon>Bacillati</taxon>
        <taxon>Actinomycetota</taxon>
        <taxon>Actinomycetes</taxon>
        <taxon>Pseudonocardiales</taxon>
        <taxon>Pseudonocardiaceae</taxon>
        <taxon>Amycolatopsis</taxon>
    </lineage>
</organism>
<protein>
    <recommendedName>
        <fullName evidence="5">DUF3558 domain-containing protein</fullName>
    </recommendedName>
</protein>
<name>A0A9R0U9J6_AMYMS</name>
<evidence type="ECO:0000256" key="2">
    <source>
        <dbReference type="SAM" id="SignalP"/>
    </source>
</evidence>
<feature type="signal peptide" evidence="2">
    <location>
        <begin position="1"/>
        <end position="24"/>
    </location>
</feature>
<dbReference type="RefSeq" id="WP_014467077.1">
    <property type="nucleotide sequence ID" value="NC_017186.1"/>
</dbReference>
<dbReference type="EMBL" id="CP002896">
    <property type="protein sequence ID" value="AEK42780.1"/>
    <property type="molecule type" value="Genomic_DNA"/>
</dbReference>
<dbReference type="AlphaFoldDB" id="A0A9R0U9J6"/>
<keyword evidence="4" id="KW-1185">Reference proteome</keyword>
<reference evidence="3 4" key="1">
    <citation type="journal article" date="2011" name="J. Bacteriol.">
        <title>Whole genome sequence of the rifamycin B-producing strain Amycolatopsis mediterranei S699.</title>
        <authorList>
            <person name="Verma M."/>
            <person name="Kaur J."/>
            <person name="Kumar M."/>
            <person name="Kumari K."/>
            <person name="Saxena A."/>
            <person name="Anand S."/>
            <person name="Nigam A."/>
            <person name="Ravi V."/>
            <person name="Raghuvanshi S."/>
            <person name="Khurana P."/>
            <person name="Tyagi A.K."/>
            <person name="Khurana J.P."/>
            <person name="Lal R."/>
        </authorList>
    </citation>
    <scope>NUCLEOTIDE SEQUENCE [LARGE SCALE GENOMIC DNA]</scope>
    <source>
        <strain evidence="3 4">S699</strain>
    </source>
</reference>
<dbReference type="Proteomes" id="UP000006138">
    <property type="component" value="Chromosome"/>
</dbReference>
<sequence>MQRIRLVLAVVVATVCLAACSAPAAPAPLSTTRPAPAVPTPRAPVTAAKTTAKPPPFTPPASPGKVTSACPFLGTAELQELLGTSEDLIATEQPADPTFVPGTEFRCRYEDKYVHPWLADLWIITPRVASYRPAQALEDNKKDCGGPATAVPGAGEGAYYCDRAATDDAEMVITAKRSHGRTRLAIAYVVKHRGEVYAALAKLLGERL</sequence>
<evidence type="ECO:0008006" key="5">
    <source>
        <dbReference type="Google" id="ProtNLM"/>
    </source>
</evidence>
<evidence type="ECO:0000256" key="1">
    <source>
        <dbReference type="SAM" id="MobiDB-lite"/>
    </source>
</evidence>
<feature type="region of interest" description="Disordered" evidence="1">
    <location>
        <begin position="25"/>
        <end position="65"/>
    </location>
</feature>
<feature type="compositionally biased region" description="Pro residues" evidence="1">
    <location>
        <begin position="53"/>
        <end position="62"/>
    </location>
</feature>
<feature type="chain" id="PRO_5040303936" description="DUF3558 domain-containing protein" evidence="2">
    <location>
        <begin position="25"/>
        <end position="208"/>
    </location>
</feature>
<proteinExistence type="predicted"/>
<dbReference type="GeneID" id="92871950"/>
<accession>A0A9R0U9J6</accession>
<evidence type="ECO:0000313" key="3">
    <source>
        <dbReference type="EMBL" id="AEK42780.1"/>
    </source>
</evidence>
<keyword evidence="2" id="KW-0732">Signal</keyword>
<feature type="compositionally biased region" description="Low complexity" evidence="1">
    <location>
        <begin position="43"/>
        <end position="52"/>
    </location>
</feature>
<dbReference type="KEGG" id="amn:RAM_21500"/>
<feature type="compositionally biased region" description="Low complexity" evidence="1">
    <location>
        <begin position="25"/>
        <end position="35"/>
    </location>
</feature>
<evidence type="ECO:0000313" key="4">
    <source>
        <dbReference type="Proteomes" id="UP000006138"/>
    </source>
</evidence>